<reference evidence="1" key="1">
    <citation type="submission" date="2015-06" db="EMBL/GenBank/DDBJ databases">
        <title>Antimicrobial resistance-carrying plasmid pAsa4 variants found in Aeromonas salmonicida subsp. salmonicida: general architecture, construction blocks and gene elimination.</title>
        <authorList>
            <person name="Tanaka K.H."/>
            <person name="Vincent A.T."/>
            <person name="Trudel M.V."/>
            <person name="Paquet V.E."/>
            <person name="Frenette M."/>
            <person name="Charette S.J."/>
        </authorList>
    </citation>
    <scope>NUCLEOTIDE SEQUENCE</scope>
    <source>
        <strain evidence="1">01-B522</strain>
        <plasmid evidence="1">pAsa4b</plasmid>
    </source>
</reference>
<dbReference type="RefSeq" id="WP_011899360.1">
    <property type="nucleotide sequence ID" value="NZ_JBANEX010000126.1"/>
</dbReference>
<evidence type="ECO:0000313" key="1">
    <source>
        <dbReference type="EMBL" id="ALL42238.1"/>
    </source>
</evidence>
<keyword evidence="1" id="KW-0614">Plasmid</keyword>
<proteinExistence type="predicted"/>
<sequence>MTNTRKVNGPIHQIIRGKGWTLVEVGLRWGIKERQMSRIAGAAKQRDIDAANGLPLNGPNTADSRQTIESMHQHIREKGWTLAEIGARWGVVERQMSRIVKASKTRYLDAATGLPHKEKPE</sequence>
<geneLocation type="plasmid" evidence="1">
    <name>pAsa4b</name>
</geneLocation>
<name>A0A189PGB3_AERSS</name>
<organism evidence="1">
    <name type="scientific">Aeromonas salmonicida subsp. salmonicida</name>
    <dbReference type="NCBI Taxonomy" id="29491"/>
    <lineage>
        <taxon>Bacteria</taxon>
        <taxon>Pseudomonadati</taxon>
        <taxon>Pseudomonadota</taxon>
        <taxon>Gammaproteobacteria</taxon>
        <taxon>Aeromonadales</taxon>
        <taxon>Aeromonadaceae</taxon>
        <taxon>Aeromonas</taxon>
    </lineage>
</organism>
<dbReference type="EMBL" id="KT033469">
    <property type="protein sequence ID" value="ALL42238.1"/>
    <property type="molecule type" value="Genomic_DNA"/>
</dbReference>
<accession>A0A189PGB3</accession>
<protein>
    <submittedName>
        <fullName evidence="1">Uncharacterized protein</fullName>
    </submittedName>
</protein>
<dbReference type="AlphaFoldDB" id="A0A189PGB3"/>